<protein>
    <submittedName>
        <fullName evidence="1">Uncharacterized protein</fullName>
    </submittedName>
</protein>
<accession>A0A9D4R9H4</accession>
<comment type="caution">
    <text evidence="1">The sequence shown here is derived from an EMBL/GenBank/DDBJ whole genome shotgun (WGS) entry which is preliminary data.</text>
</comment>
<dbReference type="Proteomes" id="UP000828390">
    <property type="component" value="Unassembled WGS sequence"/>
</dbReference>
<name>A0A9D4R9H4_DREPO</name>
<organism evidence="1 2">
    <name type="scientific">Dreissena polymorpha</name>
    <name type="common">Zebra mussel</name>
    <name type="synonym">Mytilus polymorpha</name>
    <dbReference type="NCBI Taxonomy" id="45954"/>
    <lineage>
        <taxon>Eukaryota</taxon>
        <taxon>Metazoa</taxon>
        <taxon>Spiralia</taxon>
        <taxon>Lophotrochozoa</taxon>
        <taxon>Mollusca</taxon>
        <taxon>Bivalvia</taxon>
        <taxon>Autobranchia</taxon>
        <taxon>Heteroconchia</taxon>
        <taxon>Euheterodonta</taxon>
        <taxon>Imparidentia</taxon>
        <taxon>Neoheterodontei</taxon>
        <taxon>Myida</taxon>
        <taxon>Dreissenoidea</taxon>
        <taxon>Dreissenidae</taxon>
        <taxon>Dreissena</taxon>
    </lineage>
</organism>
<evidence type="ECO:0000313" key="1">
    <source>
        <dbReference type="EMBL" id="KAH3858632.1"/>
    </source>
</evidence>
<proteinExistence type="predicted"/>
<dbReference type="AlphaFoldDB" id="A0A9D4R9H4"/>
<evidence type="ECO:0000313" key="2">
    <source>
        <dbReference type="Proteomes" id="UP000828390"/>
    </source>
</evidence>
<reference evidence="1" key="2">
    <citation type="submission" date="2020-11" db="EMBL/GenBank/DDBJ databases">
        <authorList>
            <person name="McCartney M.A."/>
            <person name="Auch B."/>
            <person name="Kono T."/>
            <person name="Mallez S."/>
            <person name="Becker A."/>
            <person name="Gohl D.M."/>
            <person name="Silverstein K.A.T."/>
            <person name="Koren S."/>
            <person name="Bechman K.B."/>
            <person name="Herman A."/>
            <person name="Abrahante J.E."/>
            <person name="Garbe J."/>
        </authorList>
    </citation>
    <scope>NUCLEOTIDE SEQUENCE</scope>
    <source>
        <strain evidence="1">Duluth1</strain>
        <tissue evidence="1">Whole animal</tissue>
    </source>
</reference>
<dbReference type="EMBL" id="JAIWYP010000003">
    <property type="protein sequence ID" value="KAH3858632.1"/>
    <property type="molecule type" value="Genomic_DNA"/>
</dbReference>
<sequence length="177" mass="20401">MDKELADEETQNRVKVCLALRCLTKSLIPYIKKKSEDQHSNNVTFLTKFAGVPEYSCSICNLKTLEPYHSQRKPCKYSHVKYKCVCGDSRKQQCPEGTCGKLYDLIKDEHVENNPNWLNSKSELWSDKQSGPWERMKCFIDTQGYNEKSDIFLADITALIQICTNNGNLVRKLDLLI</sequence>
<keyword evidence="2" id="KW-1185">Reference proteome</keyword>
<reference evidence="1" key="1">
    <citation type="journal article" date="2019" name="bioRxiv">
        <title>The Genome of the Zebra Mussel, Dreissena polymorpha: A Resource for Invasive Species Research.</title>
        <authorList>
            <person name="McCartney M.A."/>
            <person name="Auch B."/>
            <person name="Kono T."/>
            <person name="Mallez S."/>
            <person name="Zhang Y."/>
            <person name="Obille A."/>
            <person name="Becker A."/>
            <person name="Abrahante J.E."/>
            <person name="Garbe J."/>
            <person name="Badalamenti J.P."/>
            <person name="Herman A."/>
            <person name="Mangelson H."/>
            <person name="Liachko I."/>
            <person name="Sullivan S."/>
            <person name="Sone E.D."/>
            <person name="Koren S."/>
            <person name="Silverstein K.A.T."/>
            <person name="Beckman K.B."/>
            <person name="Gohl D.M."/>
        </authorList>
    </citation>
    <scope>NUCLEOTIDE SEQUENCE</scope>
    <source>
        <strain evidence="1">Duluth1</strain>
        <tissue evidence="1">Whole animal</tissue>
    </source>
</reference>
<gene>
    <name evidence="1" type="ORF">DPMN_101260</name>
</gene>